<name>A6HU56_RAT</name>
<organism evidence="1 2">
    <name type="scientific">Rattus norvegicus</name>
    <name type="common">Rat</name>
    <dbReference type="NCBI Taxonomy" id="10116"/>
    <lineage>
        <taxon>Eukaryota</taxon>
        <taxon>Metazoa</taxon>
        <taxon>Chordata</taxon>
        <taxon>Craniata</taxon>
        <taxon>Vertebrata</taxon>
        <taxon>Euteleostomi</taxon>
        <taxon>Mammalia</taxon>
        <taxon>Eutheria</taxon>
        <taxon>Euarchontoglires</taxon>
        <taxon>Glires</taxon>
        <taxon>Rodentia</taxon>
        <taxon>Myomorpha</taxon>
        <taxon>Muroidea</taxon>
        <taxon>Muridae</taxon>
        <taxon>Murinae</taxon>
        <taxon>Rattus</taxon>
    </lineage>
</organism>
<dbReference type="AlphaFoldDB" id="A6HU56"/>
<gene>
    <name evidence="1" type="primary">RGD1309522</name>
    <name evidence="1" type="ORF">rCG_37204</name>
</gene>
<sequence>MCIGGHPGTAHTNINNRQALQVTWSQLSYSYLRPKTAAKSNKETDTPCSNKELRTPKFEFHIIFLS</sequence>
<accession>A6HU56</accession>
<evidence type="ECO:0000313" key="2">
    <source>
        <dbReference type="Proteomes" id="UP000234681"/>
    </source>
</evidence>
<evidence type="ECO:0000313" key="1">
    <source>
        <dbReference type="EMBL" id="EDM02419.1"/>
    </source>
</evidence>
<reference evidence="1 2" key="1">
    <citation type="submission" date="2005-07" db="EMBL/GenBank/DDBJ databases">
        <authorList>
            <person name="Mural R.J."/>
            <person name="Li P.W."/>
            <person name="Adams M.D."/>
            <person name="Amanatides P.G."/>
            <person name="Baden-Tillson H."/>
            <person name="Barnstead M."/>
            <person name="Chin S.H."/>
            <person name="Dew I."/>
            <person name="Evans C.A."/>
            <person name="Ferriera S."/>
            <person name="Flanigan M."/>
            <person name="Fosler C."/>
            <person name="Glodek A."/>
            <person name="Gu Z."/>
            <person name="Holt R.A."/>
            <person name="Jennings D."/>
            <person name="Kraft C.L."/>
            <person name="Lu F."/>
            <person name="Nguyen T."/>
            <person name="Nusskern D.R."/>
            <person name="Pfannkoch C.M."/>
            <person name="Sitter C."/>
            <person name="Sutton G.G."/>
            <person name="Venter J.C."/>
            <person name="Wang Z."/>
            <person name="Woodage T."/>
            <person name="Zheng X.H."/>
            <person name="Zhong F."/>
        </authorList>
    </citation>
    <scope>NUCLEOTIDE SEQUENCE [LARGE SCALE GENOMIC DNA]</scope>
    <source>
        <strain>BN</strain>
        <strain evidence="2">Sprague-Dawley</strain>
    </source>
</reference>
<dbReference type="EMBL" id="CH473951">
    <property type="protein sequence ID" value="EDM02419.1"/>
    <property type="molecule type" value="Genomic_DNA"/>
</dbReference>
<proteinExistence type="predicted"/>
<dbReference type="Proteomes" id="UP000234681">
    <property type="component" value="Chromosome 15"/>
</dbReference>
<protein>
    <submittedName>
        <fullName evidence="1">Uncharacterized protein RGD1309522</fullName>
    </submittedName>
</protein>